<evidence type="ECO:0000313" key="3">
    <source>
        <dbReference type="Proteomes" id="UP000596661"/>
    </source>
</evidence>
<organism evidence="2 3">
    <name type="scientific">Cannabis sativa</name>
    <name type="common">Hemp</name>
    <name type="synonym">Marijuana</name>
    <dbReference type="NCBI Taxonomy" id="3483"/>
    <lineage>
        <taxon>Eukaryota</taxon>
        <taxon>Viridiplantae</taxon>
        <taxon>Streptophyta</taxon>
        <taxon>Embryophyta</taxon>
        <taxon>Tracheophyta</taxon>
        <taxon>Spermatophyta</taxon>
        <taxon>Magnoliopsida</taxon>
        <taxon>eudicotyledons</taxon>
        <taxon>Gunneridae</taxon>
        <taxon>Pentapetalae</taxon>
        <taxon>rosids</taxon>
        <taxon>fabids</taxon>
        <taxon>Rosales</taxon>
        <taxon>Cannabaceae</taxon>
        <taxon>Cannabis</taxon>
    </lineage>
</organism>
<keyword evidence="1" id="KW-0472">Membrane</keyword>
<dbReference type="EnsemblPlants" id="evm.model.07.996">
    <property type="protein sequence ID" value="cds.evm.model.07.996"/>
    <property type="gene ID" value="evm.TU.07.996"/>
</dbReference>
<keyword evidence="1" id="KW-1133">Transmembrane helix</keyword>
<reference evidence="2" key="2">
    <citation type="submission" date="2021-03" db="UniProtKB">
        <authorList>
            <consortium name="EnsemblPlants"/>
        </authorList>
    </citation>
    <scope>IDENTIFICATION</scope>
</reference>
<feature type="transmembrane region" description="Helical" evidence="1">
    <location>
        <begin position="242"/>
        <end position="263"/>
    </location>
</feature>
<sequence>MEYRQEFAYRLSSLQRKKELFKIDREEEAESSNVVTDEDHRQILTKLENLKVLKRLSLELSLFKERIKIKEVKVFKHTLLDDLDTAKSRSKVFYGFNNVDFHKRLYEYMKPWTEKIIKEKGSGKKMTLLDSASLLNPFEEEDRSAFDSLKWTIHVDFGCKISTFIVSYFLMFLDWKDEPKEMRGRANMLEETIRCESLDEDGGILITSKLLSLITYFKEEDIFMGKKGKSVDNVCFDQRDHVFFGSFFNTVHFLVIVTSFPFFSVKLGNEDLMELKDFLIDHFVEKMKDVCIMIKNDIAELMESDRVYRDQIMERRRTFMEFLRHKNRELWK</sequence>
<dbReference type="EMBL" id="UZAU01000652">
    <property type="status" value="NOT_ANNOTATED_CDS"/>
    <property type="molecule type" value="Genomic_DNA"/>
</dbReference>
<keyword evidence="3" id="KW-1185">Reference proteome</keyword>
<evidence type="ECO:0000256" key="1">
    <source>
        <dbReference type="SAM" id="Phobius"/>
    </source>
</evidence>
<accession>A0A803Q7A0</accession>
<protein>
    <submittedName>
        <fullName evidence="2">Uncharacterized protein</fullName>
    </submittedName>
</protein>
<dbReference type="Proteomes" id="UP000596661">
    <property type="component" value="Chromosome 7"/>
</dbReference>
<keyword evidence="1" id="KW-0812">Transmembrane</keyword>
<dbReference type="Gramene" id="evm.model.07.996">
    <property type="protein sequence ID" value="cds.evm.model.07.996"/>
    <property type="gene ID" value="evm.TU.07.996"/>
</dbReference>
<proteinExistence type="predicted"/>
<reference evidence="2" key="1">
    <citation type="submission" date="2018-11" db="EMBL/GenBank/DDBJ databases">
        <authorList>
            <person name="Grassa J C."/>
        </authorList>
    </citation>
    <scope>NUCLEOTIDE SEQUENCE [LARGE SCALE GENOMIC DNA]</scope>
</reference>
<evidence type="ECO:0000313" key="2">
    <source>
        <dbReference type="EnsemblPlants" id="cds.evm.model.07.996"/>
    </source>
</evidence>
<name>A0A803Q7A0_CANSA</name>
<dbReference type="AlphaFoldDB" id="A0A803Q7A0"/>